<dbReference type="Proteomes" id="UP001149074">
    <property type="component" value="Unassembled WGS sequence"/>
</dbReference>
<dbReference type="PROSITE" id="PS51231">
    <property type="entry name" value="DAD"/>
    <property type="match status" value="1"/>
</dbReference>
<dbReference type="InterPro" id="IPR014767">
    <property type="entry name" value="DAD_dom"/>
</dbReference>
<dbReference type="InterPro" id="IPR051661">
    <property type="entry name" value="Actin_filament_regulator"/>
</dbReference>
<evidence type="ECO:0000256" key="1">
    <source>
        <dbReference type="SAM" id="MobiDB-lite"/>
    </source>
</evidence>
<evidence type="ECO:0000313" key="3">
    <source>
        <dbReference type="EMBL" id="KAJ5099182.1"/>
    </source>
</evidence>
<comment type="caution">
    <text evidence="3">The sequence shown here is derived from an EMBL/GenBank/DDBJ whole genome shotgun (WGS) entry which is preliminary data.</text>
</comment>
<feature type="compositionally biased region" description="Polar residues" evidence="1">
    <location>
        <begin position="156"/>
        <end position="166"/>
    </location>
</feature>
<dbReference type="GO" id="GO:0032153">
    <property type="term" value="C:cell division site"/>
    <property type="evidence" value="ECO:0007669"/>
    <property type="project" value="TreeGrafter"/>
</dbReference>
<feature type="compositionally biased region" description="Basic residues" evidence="1">
    <location>
        <begin position="21"/>
        <end position="33"/>
    </location>
</feature>
<proteinExistence type="predicted"/>
<evidence type="ECO:0000313" key="4">
    <source>
        <dbReference type="Proteomes" id="UP001149074"/>
    </source>
</evidence>
<dbReference type="GO" id="GO:0051016">
    <property type="term" value="P:barbed-end actin filament capping"/>
    <property type="evidence" value="ECO:0007669"/>
    <property type="project" value="TreeGrafter"/>
</dbReference>
<gene>
    <name evidence="3" type="ORF">N7532_006183</name>
</gene>
<dbReference type="AlphaFoldDB" id="A0A9W9KBQ6"/>
<keyword evidence="4" id="KW-1185">Reference proteome</keyword>
<dbReference type="GO" id="GO:1903475">
    <property type="term" value="P:mitotic actomyosin contractile ring assembly"/>
    <property type="evidence" value="ECO:0007669"/>
    <property type="project" value="TreeGrafter"/>
</dbReference>
<dbReference type="GO" id="GO:0051017">
    <property type="term" value="P:actin filament bundle assembly"/>
    <property type="evidence" value="ECO:0007669"/>
    <property type="project" value="TreeGrafter"/>
</dbReference>
<evidence type="ECO:0000259" key="2">
    <source>
        <dbReference type="PROSITE" id="PS51231"/>
    </source>
</evidence>
<dbReference type="RefSeq" id="XP_056474836.1">
    <property type="nucleotide sequence ID" value="XM_056618677.1"/>
</dbReference>
<organism evidence="3 4">
    <name type="scientific">Penicillium argentinense</name>
    <dbReference type="NCBI Taxonomy" id="1131581"/>
    <lineage>
        <taxon>Eukaryota</taxon>
        <taxon>Fungi</taxon>
        <taxon>Dikarya</taxon>
        <taxon>Ascomycota</taxon>
        <taxon>Pezizomycotina</taxon>
        <taxon>Eurotiomycetes</taxon>
        <taxon>Eurotiomycetidae</taxon>
        <taxon>Eurotiales</taxon>
        <taxon>Aspergillaceae</taxon>
        <taxon>Penicillium</taxon>
    </lineage>
</organism>
<dbReference type="GeneID" id="81357656"/>
<dbReference type="PANTHER" id="PTHR47102">
    <property type="entry name" value="PROTEIN BNI1"/>
    <property type="match status" value="1"/>
</dbReference>
<dbReference type="OrthoDB" id="1104827at2759"/>
<accession>A0A9W9KBQ6</accession>
<sequence>MDSLLEKLRAAAPQAKDQRDRRRRARLKERHQVRVASGQHVPDGGAEEGNNENDNAAKTEAATDENGLLSPPLPEEGENTTMEAQTSEGEDIADRAASMLLGLRSNSDAGGERQRRRRESADEERRNRRMRRRNGATSGSKDSADGSGLPPVQEPMSPSRTDSIGTEDQAPPSPPQDGSQASAPPSIVVSDQHDDQHKQEHSADGTSASHPIELSD</sequence>
<name>A0A9W9KBQ6_9EURO</name>
<dbReference type="EMBL" id="JAPQKI010000005">
    <property type="protein sequence ID" value="KAJ5099182.1"/>
    <property type="molecule type" value="Genomic_DNA"/>
</dbReference>
<dbReference type="GO" id="GO:0043332">
    <property type="term" value="C:mating projection tip"/>
    <property type="evidence" value="ECO:0007669"/>
    <property type="project" value="TreeGrafter"/>
</dbReference>
<feature type="region of interest" description="Disordered" evidence="1">
    <location>
        <begin position="1"/>
        <end position="216"/>
    </location>
</feature>
<reference evidence="3" key="1">
    <citation type="submission" date="2022-11" db="EMBL/GenBank/DDBJ databases">
        <authorList>
            <person name="Petersen C."/>
        </authorList>
    </citation>
    <scope>NUCLEOTIDE SEQUENCE</scope>
    <source>
        <strain evidence="3">IBT 30761</strain>
    </source>
</reference>
<dbReference type="PANTHER" id="PTHR47102:SF2">
    <property type="entry name" value="PROTEIN BNI1"/>
    <property type="match status" value="1"/>
</dbReference>
<protein>
    <submittedName>
        <fullName evidence="3">Diaphanous autoregulatory</fullName>
    </submittedName>
</protein>
<reference evidence="3" key="2">
    <citation type="journal article" date="2023" name="IMA Fungus">
        <title>Comparative genomic study of the Penicillium genus elucidates a diverse pangenome and 15 lateral gene transfer events.</title>
        <authorList>
            <person name="Petersen C."/>
            <person name="Sorensen T."/>
            <person name="Nielsen M.R."/>
            <person name="Sondergaard T.E."/>
            <person name="Sorensen J.L."/>
            <person name="Fitzpatrick D.A."/>
            <person name="Frisvad J.C."/>
            <person name="Nielsen K.L."/>
        </authorList>
    </citation>
    <scope>NUCLEOTIDE SEQUENCE</scope>
    <source>
        <strain evidence="3">IBT 30761</strain>
    </source>
</reference>
<feature type="domain" description="DAD" evidence="2">
    <location>
        <begin position="1"/>
        <end position="26"/>
    </location>
</feature>
<feature type="compositionally biased region" description="Basic and acidic residues" evidence="1">
    <location>
        <begin position="191"/>
        <end position="203"/>
    </location>
</feature>